<dbReference type="GeneID" id="38140916"/>
<dbReference type="SUPFAM" id="SSF48256">
    <property type="entry name" value="Citrate synthase"/>
    <property type="match status" value="1"/>
</dbReference>
<dbReference type="InterPro" id="IPR036969">
    <property type="entry name" value="Citrate_synthase_sf"/>
</dbReference>
<dbReference type="InterPro" id="IPR016142">
    <property type="entry name" value="Citrate_synth-like_lrg_a-sub"/>
</dbReference>
<dbReference type="Gene3D" id="1.10.580.10">
    <property type="entry name" value="Citrate Synthase, domain 1"/>
    <property type="match status" value="1"/>
</dbReference>
<dbReference type="Gene3D" id="1.10.230.10">
    <property type="entry name" value="Cytochrome P450-Terp, domain 2"/>
    <property type="match status" value="1"/>
</dbReference>
<dbReference type="RefSeq" id="XP_026620273.1">
    <property type="nucleotide sequence ID" value="XM_026772560.1"/>
</dbReference>
<dbReference type="GO" id="GO:0046912">
    <property type="term" value="F:acyltransferase activity, acyl groups converted into alkyl on transfer"/>
    <property type="evidence" value="ECO:0007669"/>
    <property type="project" value="InterPro"/>
</dbReference>
<name>A0A3F3PJY3_9EURO</name>
<feature type="transmembrane region" description="Helical" evidence="1">
    <location>
        <begin position="20"/>
        <end position="42"/>
    </location>
</feature>
<dbReference type="Proteomes" id="UP000253729">
    <property type="component" value="Unassembled WGS sequence"/>
</dbReference>
<dbReference type="EMBL" id="KZ852095">
    <property type="protein sequence ID" value="RDH27251.1"/>
    <property type="molecule type" value="Genomic_DNA"/>
</dbReference>
<dbReference type="Pfam" id="PF00285">
    <property type="entry name" value="Citrate_synt"/>
    <property type="match status" value="1"/>
</dbReference>
<dbReference type="InterPro" id="IPR016143">
    <property type="entry name" value="Citrate_synth-like_sm_a-sub"/>
</dbReference>
<proteinExistence type="predicted"/>
<dbReference type="InterPro" id="IPR002020">
    <property type="entry name" value="Citrate_synthase"/>
</dbReference>
<keyword evidence="1" id="KW-0472">Membrane</keyword>
<organism evidence="2 3">
    <name type="scientific">Aspergillus welwitschiae</name>
    <dbReference type="NCBI Taxonomy" id="1341132"/>
    <lineage>
        <taxon>Eukaryota</taxon>
        <taxon>Fungi</taxon>
        <taxon>Dikarya</taxon>
        <taxon>Ascomycota</taxon>
        <taxon>Pezizomycotina</taxon>
        <taxon>Eurotiomycetes</taxon>
        <taxon>Eurotiomycetidae</taxon>
        <taxon>Eurotiales</taxon>
        <taxon>Aspergillaceae</taxon>
        <taxon>Aspergillus</taxon>
        <taxon>Aspergillus subgen. Circumdati</taxon>
    </lineage>
</organism>
<gene>
    <name evidence="2" type="ORF">BDQ94DRAFT_175779</name>
</gene>
<evidence type="ECO:0000313" key="3">
    <source>
        <dbReference type="Proteomes" id="UP000253729"/>
    </source>
</evidence>
<keyword evidence="3" id="KW-1185">Reference proteome</keyword>
<accession>A0A3F3PJY3</accession>
<keyword evidence="1" id="KW-1133">Transmembrane helix</keyword>
<sequence>MAIARTKALIQRGLYVNGDFYGNFVFTAIGFYPKIIPVAMLAQRIMGIMTHWREYMLMRGKLSRPSHIYTGEAEGGVPPGM</sequence>
<evidence type="ECO:0000256" key="1">
    <source>
        <dbReference type="SAM" id="Phobius"/>
    </source>
</evidence>
<keyword evidence="1" id="KW-0812">Transmembrane</keyword>
<evidence type="ECO:0008006" key="4">
    <source>
        <dbReference type="Google" id="ProtNLM"/>
    </source>
</evidence>
<dbReference type="AlphaFoldDB" id="A0A3F3PJY3"/>
<evidence type="ECO:0000313" key="2">
    <source>
        <dbReference type="EMBL" id="RDH27251.1"/>
    </source>
</evidence>
<protein>
    <recommendedName>
        <fullName evidence="4">Citrate synthase</fullName>
    </recommendedName>
</protein>
<reference evidence="2 3" key="1">
    <citation type="submission" date="2018-07" db="EMBL/GenBank/DDBJ databases">
        <title>The genomes of Aspergillus section Nigri reveals drivers in fungal speciation.</title>
        <authorList>
            <consortium name="DOE Joint Genome Institute"/>
            <person name="Vesth T.C."/>
            <person name="Nybo J."/>
            <person name="Theobald S."/>
            <person name="Brandl J."/>
            <person name="Frisvad J.C."/>
            <person name="Nielsen K.F."/>
            <person name="Lyhne E.K."/>
            <person name="Kogle M.E."/>
            <person name="Kuo A."/>
            <person name="Riley R."/>
            <person name="Clum A."/>
            <person name="Nolan M."/>
            <person name="Lipzen A."/>
            <person name="Salamov A."/>
            <person name="Henrissat B."/>
            <person name="Wiebenga A."/>
            <person name="De vries R.P."/>
            <person name="Grigoriev I.V."/>
            <person name="Mortensen U.H."/>
            <person name="Andersen M.R."/>
            <person name="Baker S.E."/>
        </authorList>
    </citation>
    <scope>NUCLEOTIDE SEQUENCE [LARGE SCALE GENOMIC DNA]</scope>
    <source>
        <strain evidence="2 3">CBS 139.54b</strain>
    </source>
</reference>
<dbReference type="STRING" id="1341132.A0A3F3PJY3"/>